<dbReference type="Pfam" id="PF06747">
    <property type="entry name" value="CHCH"/>
    <property type="match status" value="1"/>
</dbReference>
<keyword evidence="4" id="KW-1185">Reference proteome</keyword>
<name>A0AAX4PAG2_9CHLO</name>
<dbReference type="PROSITE" id="PS51808">
    <property type="entry name" value="CHCH"/>
    <property type="match status" value="1"/>
</dbReference>
<protein>
    <recommendedName>
        <fullName evidence="2">CHCH domain-containing protein</fullName>
    </recommendedName>
</protein>
<sequence length="67" mass="8026">MDPKAEKLRHFGCVEESKASLKCIEKNYNDPDRRSICQPYFDRYKDCKQEALDAIKRERIRKQKSAF</sequence>
<gene>
    <name evidence="3" type="ORF">HKI87_06g43480</name>
</gene>
<evidence type="ECO:0000259" key="2">
    <source>
        <dbReference type="Pfam" id="PF06747"/>
    </source>
</evidence>
<dbReference type="InterPro" id="IPR010625">
    <property type="entry name" value="CHCH"/>
</dbReference>
<evidence type="ECO:0000313" key="4">
    <source>
        <dbReference type="Proteomes" id="UP001472866"/>
    </source>
</evidence>
<accession>A0AAX4PAG2</accession>
<keyword evidence="1" id="KW-1015">Disulfide bond</keyword>
<dbReference type="Proteomes" id="UP001472866">
    <property type="component" value="Chromosome 06"/>
</dbReference>
<dbReference type="SUPFAM" id="SSF47072">
    <property type="entry name" value="Cysteine alpha-hairpin motif"/>
    <property type="match status" value="1"/>
</dbReference>
<feature type="domain" description="CHCH" evidence="2">
    <location>
        <begin position="13"/>
        <end position="49"/>
    </location>
</feature>
<dbReference type="InterPro" id="IPR009069">
    <property type="entry name" value="Cys_alpha_HP_mot_SF"/>
</dbReference>
<dbReference type="EMBL" id="CP151506">
    <property type="protein sequence ID" value="WZN62806.1"/>
    <property type="molecule type" value="Genomic_DNA"/>
</dbReference>
<evidence type="ECO:0000313" key="3">
    <source>
        <dbReference type="EMBL" id="WZN62806.1"/>
    </source>
</evidence>
<reference evidence="3 4" key="1">
    <citation type="submission" date="2024-03" db="EMBL/GenBank/DDBJ databases">
        <title>Complete genome sequence of the green alga Chloropicon roscoffensis RCC1871.</title>
        <authorList>
            <person name="Lemieux C."/>
            <person name="Pombert J.-F."/>
            <person name="Otis C."/>
            <person name="Turmel M."/>
        </authorList>
    </citation>
    <scope>NUCLEOTIDE SEQUENCE [LARGE SCALE GENOMIC DNA]</scope>
    <source>
        <strain evidence="3 4">RCC1871</strain>
    </source>
</reference>
<organism evidence="3 4">
    <name type="scientific">Chloropicon roscoffensis</name>
    <dbReference type="NCBI Taxonomy" id="1461544"/>
    <lineage>
        <taxon>Eukaryota</taxon>
        <taxon>Viridiplantae</taxon>
        <taxon>Chlorophyta</taxon>
        <taxon>Chloropicophyceae</taxon>
        <taxon>Chloropicales</taxon>
        <taxon>Chloropicaceae</taxon>
        <taxon>Chloropicon</taxon>
    </lineage>
</organism>
<evidence type="ECO:0000256" key="1">
    <source>
        <dbReference type="ARBA" id="ARBA00023157"/>
    </source>
</evidence>
<proteinExistence type="predicted"/>
<dbReference type="AlphaFoldDB" id="A0AAX4PAG2"/>